<evidence type="ECO:0000256" key="9">
    <source>
        <dbReference type="ARBA" id="ARBA00049360"/>
    </source>
</evidence>
<evidence type="ECO:0000256" key="8">
    <source>
        <dbReference type="ARBA" id="ARBA00023204"/>
    </source>
</evidence>
<dbReference type="InterPro" id="IPR032781">
    <property type="entry name" value="ABC_tran_Xtn"/>
</dbReference>
<dbReference type="CDD" id="cd03221">
    <property type="entry name" value="ABCF_EF-3"/>
    <property type="match status" value="2"/>
</dbReference>
<name>A0A2K8KPJ5_9GAMM</name>
<keyword evidence="4 11" id="KW-0227">DNA damage</keyword>
<dbReference type="KEGG" id="rfo:REIFOR_01552"/>
<dbReference type="InterPro" id="IPR003593">
    <property type="entry name" value="AAA+_ATPase"/>
</dbReference>
<dbReference type="Gene3D" id="3.40.50.300">
    <property type="entry name" value="P-loop containing nucleotide triphosphate hydrolases"/>
    <property type="match status" value="2"/>
</dbReference>
<dbReference type="PROSITE" id="PS00211">
    <property type="entry name" value="ABC_TRANSPORTER_1"/>
    <property type="match status" value="1"/>
</dbReference>
<dbReference type="GO" id="GO:0043022">
    <property type="term" value="F:ribosome binding"/>
    <property type="evidence" value="ECO:0007669"/>
    <property type="project" value="UniProtKB-UniRule"/>
</dbReference>
<dbReference type="Gene3D" id="1.10.287.380">
    <property type="entry name" value="Valyl-tRNA synthetase, C-terminal domain"/>
    <property type="match status" value="1"/>
</dbReference>
<dbReference type="PROSITE" id="PS50893">
    <property type="entry name" value="ABC_TRANSPORTER_2"/>
    <property type="match status" value="2"/>
</dbReference>
<evidence type="ECO:0000256" key="5">
    <source>
        <dbReference type="ARBA" id="ARBA00022801"/>
    </source>
</evidence>
<evidence type="ECO:0000256" key="1">
    <source>
        <dbReference type="ARBA" id="ARBA00022490"/>
    </source>
</evidence>
<feature type="domain" description="ABC transporter" evidence="12">
    <location>
        <begin position="1"/>
        <end position="230"/>
    </location>
</feature>
<dbReference type="FunFam" id="3.40.50.300:FF:000309">
    <property type="entry name" value="ABC transporter ATP-binding protein"/>
    <property type="match status" value="1"/>
</dbReference>
<keyword evidence="7 11" id="KW-0238">DNA-binding</keyword>
<evidence type="ECO:0000256" key="6">
    <source>
        <dbReference type="ARBA" id="ARBA00022840"/>
    </source>
</evidence>
<evidence type="ECO:0000256" key="3">
    <source>
        <dbReference type="ARBA" id="ARBA00022741"/>
    </source>
</evidence>
<keyword evidence="5 11" id="KW-0378">Hydrolase</keyword>
<dbReference type="EMBL" id="CP011797">
    <property type="protein sequence ID" value="ATX76697.1"/>
    <property type="molecule type" value="Genomic_DNA"/>
</dbReference>
<dbReference type="GO" id="GO:0016887">
    <property type="term" value="F:ATP hydrolysis activity"/>
    <property type="evidence" value="ECO:0007669"/>
    <property type="project" value="UniProtKB-UniRule"/>
</dbReference>
<dbReference type="GO" id="GO:0003677">
    <property type="term" value="F:DNA binding"/>
    <property type="evidence" value="ECO:0007669"/>
    <property type="project" value="UniProtKB-UniRule"/>
</dbReference>
<evidence type="ECO:0000259" key="12">
    <source>
        <dbReference type="PROSITE" id="PS50893"/>
    </source>
</evidence>
<feature type="binding site" evidence="11">
    <location>
        <begin position="331"/>
        <end position="338"/>
    </location>
    <ligand>
        <name>ATP</name>
        <dbReference type="ChEBI" id="CHEBI:30616"/>
        <label>2</label>
    </ligand>
</feature>
<keyword evidence="14" id="KW-1185">Reference proteome</keyword>
<organism evidence="13 14">
    <name type="scientific">Reinekea forsetii</name>
    <dbReference type="NCBI Taxonomy" id="1336806"/>
    <lineage>
        <taxon>Bacteria</taxon>
        <taxon>Pseudomonadati</taxon>
        <taxon>Pseudomonadota</taxon>
        <taxon>Gammaproteobacteria</taxon>
        <taxon>Oceanospirillales</taxon>
        <taxon>Saccharospirillaceae</taxon>
        <taxon>Reinekea</taxon>
    </lineage>
</organism>
<dbReference type="Pfam" id="PF00005">
    <property type="entry name" value="ABC_tran"/>
    <property type="match status" value="2"/>
</dbReference>
<dbReference type="Pfam" id="PF16326">
    <property type="entry name" value="ABC_tran_CTD"/>
    <property type="match status" value="1"/>
</dbReference>
<evidence type="ECO:0000256" key="10">
    <source>
        <dbReference type="ARBA" id="ARBA00061478"/>
    </source>
</evidence>
<evidence type="ECO:0000256" key="7">
    <source>
        <dbReference type="ARBA" id="ARBA00023125"/>
    </source>
</evidence>
<dbReference type="InterPro" id="IPR003439">
    <property type="entry name" value="ABC_transporter-like_ATP-bd"/>
</dbReference>
<keyword evidence="1 11" id="KW-0963">Cytoplasm</keyword>
<comment type="function">
    <text evidence="11">Probably plays a role in ribosome assembly or function. May be involved in resolution of branched DNA intermediates that result from template switching in postreplication gaps. Binds DNA and has ATPase activity.</text>
</comment>
<evidence type="ECO:0000313" key="13">
    <source>
        <dbReference type="EMBL" id="ATX76697.1"/>
    </source>
</evidence>
<evidence type="ECO:0000256" key="11">
    <source>
        <dbReference type="HAMAP-Rule" id="MF_00848"/>
    </source>
</evidence>
<proteinExistence type="inferred from homology"/>
<dbReference type="InterPro" id="IPR017871">
    <property type="entry name" value="ABC_transporter-like_CS"/>
</dbReference>
<evidence type="ECO:0000256" key="4">
    <source>
        <dbReference type="ARBA" id="ARBA00022763"/>
    </source>
</evidence>
<dbReference type="PANTHER" id="PTHR42855:SF1">
    <property type="entry name" value="ABC TRANSPORTER DOMAIN-CONTAINING PROTEIN"/>
    <property type="match status" value="1"/>
</dbReference>
<accession>A0A2K8KPJ5</accession>
<feature type="domain" description="ABC transporter" evidence="12">
    <location>
        <begin position="297"/>
        <end position="517"/>
    </location>
</feature>
<sequence>MDKCSFAVEKGERLALVGRNGAGKSTLLKLILGQHLPDHGVIKFSQGIRIGHLQQELPAGDKRSVMQVVLSGAAATGDALFEYQQLISDPDPDFDRMGVLQHIIEENDGWHFQTKAETIITRLDLNPEQAFDSLSGGWRRRVLLAQALVGEPDLLILDEPTNHLDIRMVEWLEELLRNFKGTLIFVSHDRAFIDSLATRVIDLDRGDITSFPAPYELYLESKEKAMEVEATQRALQNKVLAQEEVWIRQGIKARRTRNEGRVRALKAMRSELGERRFQQGTAKFSINAQAQSGKMVVELLNASFRYRPELEPVIKDFTEVVLRGDKIALIGPNGIGKSTLLKMMLEELAPTHGVVTQGTKLNVAYFDQARMALDPEKTLVDSVSEGRDFIDIGGKSRHVISYLEDFLFAPERSRMKVRQLSGGETNRLLLAKLFSLPANLLVMDEPTNDLDMDTLELLIDRLSDFTGTVLLVSHDRYFLDQLATKTWAFEGNGNVRAYAGGYEDWKAQGGKWPEAKTTTPTAQAATLKDETVANVAAVAPVKAKKRSYKDQREFDQMQPVIEQLESDIATLTAEIAAPGFYSSPSTVTGPKLEHLLQLESTLNTTFERWAELEDMVG</sequence>
<keyword evidence="6 11" id="KW-0067">ATP-binding</keyword>
<feature type="binding site" evidence="11">
    <location>
        <begin position="18"/>
        <end position="25"/>
    </location>
    <ligand>
        <name>ATP</name>
        <dbReference type="ChEBI" id="CHEBI:30616"/>
        <label>1</label>
    </ligand>
</feature>
<keyword evidence="8 11" id="KW-0234">DNA repair</keyword>
<dbReference type="GO" id="GO:0005737">
    <property type="term" value="C:cytoplasm"/>
    <property type="evidence" value="ECO:0007669"/>
    <property type="project" value="UniProtKB-SubCell"/>
</dbReference>
<dbReference type="FunFam" id="3.40.50.300:FF:000011">
    <property type="entry name" value="Putative ABC transporter ATP-binding component"/>
    <property type="match status" value="1"/>
</dbReference>
<dbReference type="GO" id="GO:0005524">
    <property type="term" value="F:ATP binding"/>
    <property type="evidence" value="ECO:0007669"/>
    <property type="project" value="UniProtKB-UniRule"/>
</dbReference>
<dbReference type="AlphaFoldDB" id="A0A2K8KPJ5"/>
<dbReference type="GO" id="GO:0006281">
    <property type="term" value="P:DNA repair"/>
    <property type="evidence" value="ECO:0007669"/>
    <property type="project" value="UniProtKB-KW"/>
</dbReference>
<dbReference type="InterPro" id="IPR051309">
    <property type="entry name" value="ABCF_ATPase"/>
</dbReference>
<comment type="subcellular location">
    <subcellularLocation>
        <location evidence="11">Cytoplasm</location>
    </subcellularLocation>
    <text evidence="11">Associates with ribosomes.</text>
</comment>
<dbReference type="InterPro" id="IPR043686">
    <property type="entry name" value="Uup"/>
</dbReference>
<dbReference type="SMART" id="SM00382">
    <property type="entry name" value="AAA"/>
    <property type="match status" value="2"/>
</dbReference>
<dbReference type="InterPro" id="IPR032524">
    <property type="entry name" value="ABC_tran_C"/>
</dbReference>
<keyword evidence="2 11" id="KW-0677">Repeat</keyword>
<keyword evidence="3 11" id="KW-0547">Nucleotide-binding</keyword>
<dbReference type="InterPro" id="IPR037118">
    <property type="entry name" value="Val-tRNA_synth_C_sf"/>
</dbReference>
<reference evidence="13 14" key="1">
    <citation type="journal article" date="2017" name="Environ. Microbiol.">
        <title>Genomic and physiological analyses of 'Reinekea forsetii' reveal a versatile opportunistic lifestyle during spring algae blooms.</title>
        <authorList>
            <person name="Avci B."/>
            <person name="Hahnke R.L."/>
            <person name="Chafee M."/>
            <person name="Fischer T."/>
            <person name="Gruber-Vodicka H."/>
            <person name="Tegetmeyer H.E."/>
            <person name="Harder J."/>
            <person name="Fuchs B.M."/>
            <person name="Amann R.I."/>
            <person name="Teeling H."/>
        </authorList>
    </citation>
    <scope>NUCLEOTIDE SEQUENCE [LARGE SCALE GENOMIC DNA]</scope>
    <source>
        <strain evidence="13 14">Hel1_31_D35</strain>
    </source>
</reference>
<dbReference type="Proteomes" id="UP000229757">
    <property type="component" value="Chromosome"/>
</dbReference>
<dbReference type="EC" id="3.6.1.-" evidence="11"/>
<comment type="catalytic activity">
    <reaction evidence="9 11">
        <text>ATP + H2O = ADP + phosphate + H(+)</text>
        <dbReference type="Rhea" id="RHEA:13065"/>
        <dbReference type="ChEBI" id="CHEBI:15377"/>
        <dbReference type="ChEBI" id="CHEBI:15378"/>
        <dbReference type="ChEBI" id="CHEBI:30616"/>
        <dbReference type="ChEBI" id="CHEBI:43474"/>
        <dbReference type="ChEBI" id="CHEBI:456216"/>
    </reaction>
</comment>
<evidence type="ECO:0000313" key="14">
    <source>
        <dbReference type="Proteomes" id="UP000229757"/>
    </source>
</evidence>
<dbReference type="HAMAP" id="MF_00848">
    <property type="entry name" value="Uup"/>
    <property type="match status" value="1"/>
</dbReference>
<dbReference type="RefSeq" id="WP_227003799.1">
    <property type="nucleotide sequence ID" value="NZ_CP011797.1"/>
</dbReference>
<dbReference type="PANTHER" id="PTHR42855">
    <property type="entry name" value="ABC TRANSPORTER ATP-BINDING SUBUNIT"/>
    <property type="match status" value="1"/>
</dbReference>
<dbReference type="InterPro" id="IPR027417">
    <property type="entry name" value="P-loop_NTPase"/>
</dbReference>
<comment type="similarity">
    <text evidence="10 11">Belongs to the ABC transporter superfamily. ABCF family. Uup subfamily.</text>
</comment>
<gene>
    <name evidence="11" type="primary">uup</name>
    <name evidence="13" type="ORF">REIFOR_01552</name>
</gene>
<dbReference type="SUPFAM" id="SSF52540">
    <property type="entry name" value="P-loop containing nucleoside triphosphate hydrolases"/>
    <property type="match status" value="2"/>
</dbReference>
<dbReference type="Pfam" id="PF12848">
    <property type="entry name" value="ABC_tran_Xtn"/>
    <property type="match status" value="1"/>
</dbReference>
<protein>
    <recommendedName>
        <fullName evidence="11">ATP-binding protein Uup</fullName>
        <ecNumber evidence="11">3.6.1.-</ecNumber>
    </recommendedName>
</protein>
<evidence type="ECO:0000256" key="2">
    <source>
        <dbReference type="ARBA" id="ARBA00022737"/>
    </source>
</evidence>